<organism evidence="1 2">
    <name type="scientific">Solea senegalensis</name>
    <name type="common">Senegalese sole</name>
    <dbReference type="NCBI Taxonomy" id="28829"/>
    <lineage>
        <taxon>Eukaryota</taxon>
        <taxon>Metazoa</taxon>
        <taxon>Chordata</taxon>
        <taxon>Craniata</taxon>
        <taxon>Vertebrata</taxon>
        <taxon>Euteleostomi</taxon>
        <taxon>Actinopterygii</taxon>
        <taxon>Neopterygii</taxon>
        <taxon>Teleostei</taxon>
        <taxon>Neoteleostei</taxon>
        <taxon>Acanthomorphata</taxon>
        <taxon>Carangaria</taxon>
        <taxon>Pleuronectiformes</taxon>
        <taxon>Pleuronectoidei</taxon>
        <taxon>Soleidae</taxon>
        <taxon>Solea</taxon>
    </lineage>
</organism>
<comment type="caution">
    <text evidence="1">The sequence shown here is derived from an EMBL/GenBank/DDBJ whole genome shotgun (WGS) entry which is preliminary data.</text>
</comment>
<protein>
    <submittedName>
        <fullName evidence="1">Uncharacterized protein</fullName>
    </submittedName>
</protein>
<sequence>MNCNHVTKAQHTTPAEAVYHHDVVDNGVVWTGDKIRLPLNTRYRLHSRRLATTVCVRLLQVPNATALCGIDSDEIGPLLLKGSYQCRHCQLHTPRQKPGSRLKSEAD</sequence>
<keyword evidence="2" id="KW-1185">Reference proteome</keyword>
<dbReference type="EMBL" id="JAGKHQ010000014">
    <property type="protein sequence ID" value="KAG7498920.1"/>
    <property type="molecule type" value="Genomic_DNA"/>
</dbReference>
<dbReference type="Proteomes" id="UP000693946">
    <property type="component" value="Linkage Group LG21"/>
</dbReference>
<reference evidence="1 2" key="1">
    <citation type="journal article" date="2021" name="Sci. Rep.">
        <title>Chromosome anchoring in Senegalese sole (Solea senegalensis) reveals sex-associated markers and genome rearrangements in flatfish.</title>
        <authorList>
            <person name="Guerrero-Cozar I."/>
            <person name="Gomez-Garrido J."/>
            <person name="Berbel C."/>
            <person name="Martinez-Blanch J.F."/>
            <person name="Alioto T."/>
            <person name="Claros M.G."/>
            <person name="Gagnaire P.A."/>
            <person name="Manchado M."/>
        </authorList>
    </citation>
    <scope>NUCLEOTIDE SEQUENCE [LARGE SCALE GENOMIC DNA]</scope>
    <source>
        <strain evidence="1">Sse05_10M</strain>
    </source>
</reference>
<name>A0AAV6R194_SOLSE</name>
<evidence type="ECO:0000313" key="2">
    <source>
        <dbReference type="Proteomes" id="UP000693946"/>
    </source>
</evidence>
<dbReference type="AlphaFoldDB" id="A0AAV6R194"/>
<accession>A0AAV6R194</accession>
<evidence type="ECO:0000313" key="1">
    <source>
        <dbReference type="EMBL" id="KAG7498920.1"/>
    </source>
</evidence>
<gene>
    <name evidence="1" type="ORF">JOB18_024353</name>
</gene>
<proteinExistence type="predicted"/>